<dbReference type="OrthoDB" id="9806179at2"/>
<sequence>MNSSTPPFDVIIVGGSYAGLSAALLLGRSLRTVLVLDNGQPANRQTPHSHSFLTRDGETPAQLSAIARQQALAYPTVQFRDATVTKATRSGDGFIVTTHTGETFTAQRLLLATGLKDVLPDLPGFAECWGISVLHCPFCHGYEVKDKAVGVLGNGDAGFEMVKKIQHWNPGLTLFTNGPSTLTLDQTAKLRQHGIRILETPIVALQHQNGQLQALELADQTALPLDALYAHPTLRQTSDLAGQLGCALDEKGLVIIDGAGKTTVKGVFAAGDTHTMMRQVLVAAHSGLQAAFAINMELFEENF</sequence>
<dbReference type="InterPro" id="IPR023753">
    <property type="entry name" value="FAD/NAD-binding_dom"/>
</dbReference>
<feature type="domain" description="FAD/NAD(P)-binding" evidence="3">
    <location>
        <begin position="8"/>
        <end position="287"/>
    </location>
</feature>
<evidence type="ECO:0000256" key="1">
    <source>
        <dbReference type="ARBA" id="ARBA00022630"/>
    </source>
</evidence>
<keyword evidence="2" id="KW-0560">Oxidoreductase</keyword>
<dbReference type="PRINTS" id="PR00469">
    <property type="entry name" value="PNDRDTASEII"/>
</dbReference>
<proteinExistence type="predicted"/>
<comment type="caution">
    <text evidence="4">The sequence shown here is derived from an EMBL/GenBank/DDBJ whole genome shotgun (WGS) entry which is preliminary data.</text>
</comment>
<dbReference type="InterPro" id="IPR036188">
    <property type="entry name" value="FAD/NAD-bd_sf"/>
</dbReference>
<dbReference type="Pfam" id="PF07992">
    <property type="entry name" value="Pyr_redox_2"/>
    <property type="match status" value="1"/>
</dbReference>
<dbReference type="PANTHER" id="PTHR48105">
    <property type="entry name" value="THIOREDOXIN REDUCTASE 1-RELATED-RELATED"/>
    <property type="match status" value="1"/>
</dbReference>
<dbReference type="PRINTS" id="PR00368">
    <property type="entry name" value="FADPNR"/>
</dbReference>
<reference evidence="4 5" key="1">
    <citation type="submission" date="2018-06" db="EMBL/GenBank/DDBJ databases">
        <title>Genomic Encyclopedia of Archaeal and Bacterial Type Strains, Phase II (KMG-II): from individual species to whole genera.</title>
        <authorList>
            <person name="Goeker M."/>
        </authorList>
    </citation>
    <scope>NUCLEOTIDE SEQUENCE [LARGE SCALE GENOMIC DNA]</scope>
    <source>
        <strain evidence="4 5">DSM 21851</strain>
    </source>
</reference>
<keyword evidence="1" id="KW-0285">Flavoprotein</keyword>
<dbReference type="Proteomes" id="UP000248790">
    <property type="component" value="Unassembled WGS sequence"/>
</dbReference>
<evidence type="ECO:0000259" key="3">
    <source>
        <dbReference type="Pfam" id="PF07992"/>
    </source>
</evidence>
<keyword evidence="5" id="KW-1185">Reference proteome</keyword>
<name>A0A327WPA9_LARAB</name>
<dbReference type="InterPro" id="IPR050097">
    <property type="entry name" value="Ferredoxin-NADP_redctase_2"/>
</dbReference>
<dbReference type="GO" id="GO:0016491">
    <property type="term" value="F:oxidoreductase activity"/>
    <property type="evidence" value="ECO:0007669"/>
    <property type="project" value="UniProtKB-KW"/>
</dbReference>
<dbReference type="EMBL" id="QLMC01000007">
    <property type="protein sequence ID" value="RAJ92518.1"/>
    <property type="molecule type" value="Genomic_DNA"/>
</dbReference>
<evidence type="ECO:0000313" key="4">
    <source>
        <dbReference type="EMBL" id="RAJ92518.1"/>
    </source>
</evidence>
<dbReference type="Gene3D" id="3.50.50.60">
    <property type="entry name" value="FAD/NAD(P)-binding domain"/>
    <property type="match status" value="2"/>
</dbReference>
<accession>A0A327WPA9</accession>
<dbReference type="RefSeq" id="WP_111630866.1">
    <property type="nucleotide sequence ID" value="NZ_QLMC01000007.1"/>
</dbReference>
<evidence type="ECO:0000256" key="2">
    <source>
        <dbReference type="ARBA" id="ARBA00023002"/>
    </source>
</evidence>
<dbReference type="SUPFAM" id="SSF51905">
    <property type="entry name" value="FAD/NAD(P)-binding domain"/>
    <property type="match status" value="1"/>
</dbReference>
<dbReference type="AlphaFoldDB" id="A0A327WPA9"/>
<gene>
    <name evidence="4" type="ORF">LX87_04848</name>
</gene>
<organism evidence="4 5">
    <name type="scientific">Larkinella arboricola</name>
    <dbReference type="NCBI Taxonomy" id="643671"/>
    <lineage>
        <taxon>Bacteria</taxon>
        <taxon>Pseudomonadati</taxon>
        <taxon>Bacteroidota</taxon>
        <taxon>Cytophagia</taxon>
        <taxon>Cytophagales</taxon>
        <taxon>Spirosomataceae</taxon>
        <taxon>Larkinella</taxon>
    </lineage>
</organism>
<protein>
    <submittedName>
        <fullName evidence="4">Thioredoxin reductase</fullName>
    </submittedName>
</protein>
<evidence type="ECO:0000313" key="5">
    <source>
        <dbReference type="Proteomes" id="UP000248790"/>
    </source>
</evidence>